<reference evidence="1" key="1">
    <citation type="submission" date="2020-03" db="EMBL/GenBank/DDBJ databases">
        <title>The deep terrestrial virosphere.</title>
        <authorList>
            <person name="Holmfeldt K."/>
            <person name="Nilsson E."/>
            <person name="Simone D."/>
            <person name="Lopez-Fernandez M."/>
            <person name="Wu X."/>
            <person name="de Brujin I."/>
            <person name="Lundin D."/>
            <person name="Andersson A."/>
            <person name="Bertilsson S."/>
            <person name="Dopson M."/>
        </authorList>
    </citation>
    <scope>NUCLEOTIDE SEQUENCE</scope>
    <source>
        <strain evidence="1">TM448A00733</strain>
        <strain evidence="2">TM448B00934</strain>
    </source>
</reference>
<organism evidence="1">
    <name type="scientific">viral metagenome</name>
    <dbReference type="NCBI Taxonomy" id="1070528"/>
    <lineage>
        <taxon>unclassified sequences</taxon>
        <taxon>metagenomes</taxon>
        <taxon>organismal metagenomes</taxon>
    </lineage>
</organism>
<evidence type="ECO:0000313" key="2">
    <source>
        <dbReference type="EMBL" id="QJH97129.1"/>
    </source>
</evidence>
<proteinExistence type="predicted"/>
<accession>A0A6H1ZJK3</accession>
<dbReference type="EMBL" id="MT144055">
    <property type="protein sequence ID" value="QJA47744.1"/>
    <property type="molecule type" value="Genomic_DNA"/>
</dbReference>
<evidence type="ECO:0000313" key="1">
    <source>
        <dbReference type="EMBL" id="QJA47744.1"/>
    </source>
</evidence>
<gene>
    <name evidence="1" type="ORF">TM448A00733_0005</name>
    <name evidence="2" type="ORF">TM448B00934_0016</name>
</gene>
<dbReference type="EMBL" id="MT144674">
    <property type="protein sequence ID" value="QJH97129.1"/>
    <property type="molecule type" value="Genomic_DNA"/>
</dbReference>
<dbReference type="AlphaFoldDB" id="A0A6H1ZJK3"/>
<name>A0A6H1ZJK3_9ZZZZ</name>
<sequence length="71" mass="8197">MPKNTHKVVIRKKSKKFLQYEVFVFDMAIGWSRLVAGFGRHEHADMFAKELCAYYSVDGDVRLDDETNGAE</sequence>
<protein>
    <submittedName>
        <fullName evidence="1">Uncharacterized protein</fullName>
    </submittedName>
</protein>